<protein>
    <submittedName>
        <fullName evidence="4">Molybdenum cofactor synthesis domain-containing protein</fullName>
    </submittedName>
</protein>
<feature type="domain" description="MoaB/Mog" evidence="3">
    <location>
        <begin position="6"/>
        <end position="154"/>
    </location>
</feature>
<proteinExistence type="predicted"/>
<dbReference type="Proteomes" id="UP000199475">
    <property type="component" value="Unassembled WGS sequence"/>
</dbReference>
<dbReference type="SMART" id="SM00852">
    <property type="entry name" value="MoCF_biosynth"/>
    <property type="match status" value="1"/>
</dbReference>
<sequence length="166" mass="17353">MAGRAAVITCSDLAAADPREDRGGPVLREALRELGFEVLPAVIVPLEVDAIRRAIAAALADGCRVIATAGGTSLGPRDVTVDATKPFLAYELPGVMDEVRRRGAPVEPRSVLSRGLIGVVAPDDGPRALLVNAPGSRGGARDTIAVVGPLLAYIMEQFDEVPHRLD</sequence>
<evidence type="ECO:0000313" key="4">
    <source>
        <dbReference type="EMBL" id="SDL36480.1"/>
    </source>
</evidence>
<name>A0A1G9JFY8_9ACTN</name>
<keyword evidence="5" id="KW-1185">Reference proteome</keyword>
<dbReference type="InterPro" id="IPR051920">
    <property type="entry name" value="MPT_Adenylyltrnsfr/MoaC-Rel"/>
</dbReference>
<organism evidence="4 5">
    <name type="scientific">Tessaracoccus oleiagri</name>
    <dbReference type="NCBI Taxonomy" id="686624"/>
    <lineage>
        <taxon>Bacteria</taxon>
        <taxon>Bacillati</taxon>
        <taxon>Actinomycetota</taxon>
        <taxon>Actinomycetes</taxon>
        <taxon>Propionibacteriales</taxon>
        <taxon>Propionibacteriaceae</taxon>
        <taxon>Tessaracoccus</taxon>
    </lineage>
</organism>
<dbReference type="OrthoDB" id="9794429at2"/>
<dbReference type="PANTHER" id="PTHR43764:SF1">
    <property type="entry name" value="MOLYBDOPTERIN MOLYBDOTRANSFERASE"/>
    <property type="match status" value="1"/>
</dbReference>
<evidence type="ECO:0000256" key="1">
    <source>
        <dbReference type="ARBA" id="ARBA00005046"/>
    </source>
</evidence>
<dbReference type="GO" id="GO:0006777">
    <property type="term" value="P:Mo-molybdopterin cofactor biosynthetic process"/>
    <property type="evidence" value="ECO:0007669"/>
    <property type="project" value="UniProtKB-KW"/>
</dbReference>
<dbReference type="InterPro" id="IPR036425">
    <property type="entry name" value="MoaB/Mog-like_dom_sf"/>
</dbReference>
<gene>
    <name evidence="4" type="ORF">SAMN04488242_1230</name>
</gene>
<dbReference type="STRING" id="686624.SAMN04488242_1230"/>
<dbReference type="InterPro" id="IPR001453">
    <property type="entry name" value="MoaB/Mog_dom"/>
</dbReference>
<dbReference type="Gene3D" id="3.40.980.10">
    <property type="entry name" value="MoaB/Mog-like domain"/>
    <property type="match status" value="1"/>
</dbReference>
<evidence type="ECO:0000313" key="5">
    <source>
        <dbReference type="Proteomes" id="UP000199475"/>
    </source>
</evidence>
<evidence type="ECO:0000256" key="2">
    <source>
        <dbReference type="ARBA" id="ARBA00023150"/>
    </source>
</evidence>
<dbReference type="EMBL" id="FNGP01000002">
    <property type="protein sequence ID" value="SDL36480.1"/>
    <property type="molecule type" value="Genomic_DNA"/>
</dbReference>
<dbReference type="SUPFAM" id="SSF53218">
    <property type="entry name" value="Molybdenum cofactor biosynthesis proteins"/>
    <property type="match status" value="1"/>
</dbReference>
<dbReference type="RefSeq" id="WP_093249981.1">
    <property type="nucleotide sequence ID" value="NZ_FNGP01000002.1"/>
</dbReference>
<evidence type="ECO:0000259" key="3">
    <source>
        <dbReference type="SMART" id="SM00852"/>
    </source>
</evidence>
<keyword evidence="2" id="KW-0501">Molybdenum cofactor biosynthesis</keyword>
<comment type="pathway">
    <text evidence="1">Cofactor biosynthesis; molybdopterin biosynthesis.</text>
</comment>
<dbReference type="PANTHER" id="PTHR43764">
    <property type="entry name" value="MOLYBDENUM COFACTOR BIOSYNTHESIS"/>
    <property type="match status" value="1"/>
</dbReference>
<dbReference type="Pfam" id="PF00994">
    <property type="entry name" value="MoCF_biosynth"/>
    <property type="match status" value="1"/>
</dbReference>
<accession>A0A1G9JFY8</accession>
<dbReference type="AlphaFoldDB" id="A0A1G9JFY8"/>
<reference evidence="4 5" key="1">
    <citation type="submission" date="2016-10" db="EMBL/GenBank/DDBJ databases">
        <authorList>
            <person name="de Groot N.N."/>
        </authorList>
    </citation>
    <scope>NUCLEOTIDE SEQUENCE [LARGE SCALE GENOMIC DNA]</scope>
    <source>
        <strain evidence="4 5">CGMCC 1.9159</strain>
    </source>
</reference>